<evidence type="ECO:0000313" key="1">
    <source>
        <dbReference type="EMBL" id="TNV82344.1"/>
    </source>
</evidence>
<name>A0A8J8NY56_HALGN</name>
<reference evidence="1" key="1">
    <citation type="submission" date="2019-06" db="EMBL/GenBank/DDBJ databases">
        <authorList>
            <person name="Zheng W."/>
        </authorList>
    </citation>
    <scope>NUCLEOTIDE SEQUENCE</scope>
    <source>
        <strain evidence="1">QDHG01</strain>
    </source>
</reference>
<comment type="caution">
    <text evidence="1">The sequence shown here is derived from an EMBL/GenBank/DDBJ whole genome shotgun (WGS) entry which is preliminary data.</text>
</comment>
<evidence type="ECO:0000313" key="2">
    <source>
        <dbReference type="Proteomes" id="UP000785679"/>
    </source>
</evidence>
<dbReference type="Proteomes" id="UP000785679">
    <property type="component" value="Unassembled WGS sequence"/>
</dbReference>
<protein>
    <submittedName>
        <fullName evidence="1">Uncharacterized protein</fullName>
    </submittedName>
</protein>
<sequence>MAKSTHQLYLICEERAQVNCLYLHCHITLTYQAITGPGGALLSILCDSRVSQSQGFLVLIEPNVLVSLVLAF</sequence>
<proteinExistence type="predicted"/>
<keyword evidence="2" id="KW-1185">Reference proteome</keyword>
<dbReference type="EMBL" id="RRYP01005070">
    <property type="protein sequence ID" value="TNV82344.1"/>
    <property type="molecule type" value="Genomic_DNA"/>
</dbReference>
<dbReference type="AlphaFoldDB" id="A0A8J8NY56"/>
<accession>A0A8J8NY56</accession>
<gene>
    <name evidence="1" type="ORF">FGO68_gene16844</name>
</gene>
<organism evidence="1 2">
    <name type="scientific">Halteria grandinella</name>
    <dbReference type="NCBI Taxonomy" id="5974"/>
    <lineage>
        <taxon>Eukaryota</taxon>
        <taxon>Sar</taxon>
        <taxon>Alveolata</taxon>
        <taxon>Ciliophora</taxon>
        <taxon>Intramacronucleata</taxon>
        <taxon>Spirotrichea</taxon>
        <taxon>Stichotrichia</taxon>
        <taxon>Sporadotrichida</taxon>
        <taxon>Halteriidae</taxon>
        <taxon>Halteria</taxon>
    </lineage>
</organism>